<dbReference type="GeneTree" id="ENSGT01110000267483"/>
<evidence type="ECO:0000313" key="3">
    <source>
        <dbReference type="Proteomes" id="UP000265140"/>
    </source>
</evidence>
<dbReference type="Ensembl" id="ENSELUT00000069056.2">
    <property type="protein sequence ID" value="ENSELUP00000054894.1"/>
    <property type="gene ID" value="ENSELUG00000026494.2"/>
</dbReference>
<organism evidence="2 3">
    <name type="scientific">Esox lucius</name>
    <name type="common">Northern pike</name>
    <dbReference type="NCBI Taxonomy" id="8010"/>
    <lineage>
        <taxon>Eukaryota</taxon>
        <taxon>Metazoa</taxon>
        <taxon>Chordata</taxon>
        <taxon>Craniata</taxon>
        <taxon>Vertebrata</taxon>
        <taxon>Euteleostomi</taxon>
        <taxon>Actinopterygii</taxon>
        <taxon>Neopterygii</taxon>
        <taxon>Teleostei</taxon>
        <taxon>Protacanthopterygii</taxon>
        <taxon>Esociformes</taxon>
        <taxon>Esocidae</taxon>
        <taxon>Esox</taxon>
    </lineage>
</organism>
<keyword evidence="1" id="KW-0472">Membrane</keyword>
<evidence type="ECO:0000256" key="1">
    <source>
        <dbReference type="SAM" id="Phobius"/>
    </source>
</evidence>
<keyword evidence="1" id="KW-0812">Transmembrane</keyword>
<reference evidence="2" key="3">
    <citation type="submission" date="2025-08" db="UniProtKB">
        <authorList>
            <consortium name="Ensembl"/>
        </authorList>
    </citation>
    <scope>IDENTIFICATION</scope>
</reference>
<reference evidence="2" key="4">
    <citation type="submission" date="2025-09" db="UniProtKB">
        <authorList>
            <consortium name="Ensembl"/>
        </authorList>
    </citation>
    <scope>IDENTIFICATION</scope>
</reference>
<keyword evidence="3" id="KW-1185">Reference proteome</keyword>
<reference evidence="3" key="1">
    <citation type="journal article" date="2014" name="PLoS ONE">
        <title>The genome and linkage map of the northern pike (Esox lucius): conserved synteny revealed between the salmonid sister group and the Neoteleostei.</title>
        <authorList>
            <person name="Rondeau E.B."/>
            <person name="Minkley D.R."/>
            <person name="Leong J.S."/>
            <person name="Messmer A.M."/>
            <person name="Jantzen J.R."/>
            <person name="von Schalburg K.R."/>
            <person name="Lemon C."/>
            <person name="Bird N.H."/>
            <person name="Koop B.F."/>
        </authorList>
    </citation>
    <scope>NUCLEOTIDE SEQUENCE</scope>
</reference>
<protein>
    <submittedName>
        <fullName evidence="2">Uncharacterized protein</fullName>
    </submittedName>
</protein>
<name>A0A6Q2XLL2_ESOLU</name>
<dbReference type="Proteomes" id="UP000265140">
    <property type="component" value="Chromosome 14"/>
</dbReference>
<feature type="transmembrane region" description="Helical" evidence="1">
    <location>
        <begin position="79"/>
        <end position="99"/>
    </location>
</feature>
<keyword evidence="1" id="KW-1133">Transmembrane helix</keyword>
<dbReference type="AlphaFoldDB" id="A0A6Q2XLL2"/>
<sequence length="142" mass="16032">MHHIIKIETGCPHTDDYMRFLDFMRIGESLDGLQDDSKTQGCEEHCVDQSPHHLSTDPPKGVFICRLCFLSEAHLRKHALVFPHWLFGICYILVGHFYSISHGGSDISTSLFGINSSKILTHFLGWCAHLILHTASCVISVR</sequence>
<feature type="transmembrane region" description="Helical" evidence="1">
    <location>
        <begin position="119"/>
        <end position="141"/>
    </location>
</feature>
<accession>A0A6Q2XLL2</accession>
<dbReference type="InParanoid" id="A0A6Q2XLL2"/>
<proteinExistence type="predicted"/>
<reference evidence="2" key="2">
    <citation type="submission" date="2020-02" db="EMBL/GenBank/DDBJ databases">
        <title>Esox lucius (northern pike) genome, fEsoLuc1, primary haplotype.</title>
        <authorList>
            <person name="Myers G."/>
            <person name="Karagic N."/>
            <person name="Meyer A."/>
            <person name="Pippel M."/>
            <person name="Reichard M."/>
            <person name="Winkler S."/>
            <person name="Tracey A."/>
            <person name="Sims Y."/>
            <person name="Howe K."/>
            <person name="Rhie A."/>
            <person name="Formenti G."/>
            <person name="Durbin R."/>
            <person name="Fedrigo O."/>
            <person name="Jarvis E.D."/>
        </authorList>
    </citation>
    <scope>NUCLEOTIDE SEQUENCE [LARGE SCALE GENOMIC DNA]</scope>
</reference>
<evidence type="ECO:0000313" key="2">
    <source>
        <dbReference type="Ensembl" id="ENSELUP00000054894.1"/>
    </source>
</evidence>